<feature type="transmembrane region" description="Helical" evidence="1">
    <location>
        <begin position="6"/>
        <end position="24"/>
    </location>
</feature>
<name>A0A3E3J033_9FIRM</name>
<sequence>MFHSAPPYVFGATLPVLAAFFIIIREAECIHYRKNTDYIVKSASFNNVIACSPPAGNNIKKNICLIFRLLLQRDTVIMKAAKRKEG</sequence>
<dbReference type="Proteomes" id="UP000261166">
    <property type="component" value="Unassembled WGS sequence"/>
</dbReference>
<evidence type="ECO:0000256" key="1">
    <source>
        <dbReference type="SAM" id="Phobius"/>
    </source>
</evidence>
<accession>A0A3E3J033</accession>
<dbReference type="AlphaFoldDB" id="A0A3E3J033"/>
<organism evidence="2 3">
    <name type="scientific">Eisenbergiella massiliensis</name>
    <dbReference type="NCBI Taxonomy" id="1720294"/>
    <lineage>
        <taxon>Bacteria</taxon>
        <taxon>Bacillati</taxon>
        <taxon>Bacillota</taxon>
        <taxon>Clostridia</taxon>
        <taxon>Lachnospirales</taxon>
        <taxon>Lachnospiraceae</taxon>
        <taxon>Eisenbergiella</taxon>
    </lineage>
</organism>
<dbReference type="EMBL" id="QVLU01000005">
    <property type="protein sequence ID" value="RGE72677.1"/>
    <property type="molecule type" value="Genomic_DNA"/>
</dbReference>
<keyword evidence="1" id="KW-0472">Membrane</keyword>
<proteinExistence type="predicted"/>
<gene>
    <name evidence="2" type="ORF">DWY69_07285</name>
</gene>
<comment type="caution">
    <text evidence="2">The sequence shown here is derived from an EMBL/GenBank/DDBJ whole genome shotgun (WGS) entry which is preliminary data.</text>
</comment>
<keyword evidence="1" id="KW-1133">Transmembrane helix</keyword>
<evidence type="ECO:0000313" key="2">
    <source>
        <dbReference type="EMBL" id="RGE72677.1"/>
    </source>
</evidence>
<keyword evidence="1" id="KW-0812">Transmembrane</keyword>
<protein>
    <submittedName>
        <fullName evidence="2">Uncharacterized protein</fullName>
    </submittedName>
</protein>
<reference evidence="2 3" key="1">
    <citation type="submission" date="2018-08" db="EMBL/GenBank/DDBJ databases">
        <title>A genome reference for cultivated species of the human gut microbiota.</title>
        <authorList>
            <person name="Zou Y."/>
            <person name="Xue W."/>
            <person name="Luo G."/>
        </authorList>
    </citation>
    <scope>NUCLEOTIDE SEQUENCE [LARGE SCALE GENOMIC DNA]</scope>
    <source>
        <strain evidence="2 3">AF26-4BH</strain>
    </source>
</reference>
<evidence type="ECO:0000313" key="3">
    <source>
        <dbReference type="Proteomes" id="UP000261166"/>
    </source>
</evidence>